<feature type="transmembrane region" description="Helical" evidence="1">
    <location>
        <begin position="149"/>
        <end position="169"/>
    </location>
</feature>
<feature type="transmembrane region" description="Helical" evidence="1">
    <location>
        <begin position="56"/>
        <end position="75"/>
    </location>
</feature>
<protein>
    <recommendedName>
        <fullName evidence="3">Glycosyltransferase RgtA/B/C/D-like domain-containing protein</fullName>
    </recommendedName>
</protein>
<feature type="transmembrane region" description="Helical" evidence="1">
    <location>
        <begin position="175"/>
        <end position="193"/>
    </location>
</feature>
<evidence type="ECO:0008006" key="3">
    <source>
        <dbReference type="Google" id="ProtNLM"/>
    </source>
</evidence>
<gene>
    <name evidence="2" type="ORF">METZ01_LOCUS283497</name>
</gene>
<feature type="transmembrane region" description="Helical" evidence="1">
    <location>
        <begin position="95"/>
        <end position="116"/>
    </location>
</feature>
<evidence type="ECO:0000256" key="1">
    <source>
        <dbReference type="SAM" id="Phobius"/>
    </source>
</evidence>
<feature type="transmembrane region" description="Helical" evidence="1">
    <location>
        <begin position="222"/>
        <end position="239"/>
    </location>
</feature>
<dbReference type="EMBL" id="UINC01084212">
    <property type="protein sequence ID" value="SVC30643.1"/>
    <property type="molecule type" value="Genomic_DNA"/>
</dbReference>
<dbReference type="AlphaFoldDB" id="A0A382L460"/>
<accession>A0A382L460</accession>
<name>A0A382L460_9ZZZZ</name>
<keyword evidence="1" id="KW-0472">Membrane</keyword>
<keyword evidence="1" id="KW-1133">Transmembrane helix</keyword>
<feature type="transmembrane region" description="Helical" evidence="1">
    <location>
        <begin position="6"/>
        <end position="25"/>
    </location>
</feature>
<proteinExistence type="predicted"/>
<organism evidence="2">
    <name type="scientific">marine metagenome</name>
    <dbReference type="NCBI Taxonomy" id="408172"/>
    <lineage>
        <taxon>unclassified sequences</taxon>
        <taxon>metagenomes</taxon>
        <taxon>ecological metagenomes</taxon>
    </lineage>
</organism>
<reference evidence="2" key="1">
    <citation type="submission" date="2018-05" db="EMBL/GenBank/DDBJ databases">
        <authorList>
            <person name="Lanie J.A."/>
            <person name="Ng W.-L."/>
            <person name="Kazmierczak K.M."/>
            <person name="Andrzejewski T.M."/>
            <person name="Davidsen T.M."/>
            <person name="Wayne K.J."/>
            <person name="Tettelin H."/>
            <person name="Glass J.I."/>
            <person name="Rusch D."/>
            <person name="Podicherti R."/>
            <person name="Tsui H.-C.T."/>
            <person name="Winkler M.E."/>
        </authorList>
    </citation>
    <scope>NUCLEOTIDE SEQUENCE</scope>
</reference>
<feature type="non-terminal residue" evidence="2">
    <location>
        <position position="244"/>
    </location>
</feature>
<evidence type="ECO:0000313" key="2">
    <source>
        <dbReference type="EMBL" id="SVC30643.1"/>
    </source>
</evidence>
<keyword evidence="1" id="KW-0812">Transmembrane</keyword>
<sequence length="244" mass="26593">MSILSVMFASCVLFVTPGILIHLSLKERGYHLVPCIGIGLSLVVVLYSTVASVVGYSYYLQMGITIGLDIVLLFFARHQISNIKSWSNRLDNWQWLLLALIVLVYLGPAFVIPVPFDTDAQGFGLLIASVRASGSITSLAPFYPEIGWYYSPAFFLIGAQLVDITGAGIHEVMLGFSHLLSVGVIAAIGYLGMLMGGRKTGWWAGVASAIGLSLYTTLMDSAYTNLLGLWLTATFLWMLDKVIR</sequence>
<feature type="transmembrane region" description="Helical" evidence="1">
    <location>
        <begin position="32"/>
        <end position="50"/>
    </location>
</feature>